<sequence length="339" mass="35462">MERPSLVHMAAGYMHAKTLYVTVELGIAEALAAGPRACADIAKETGTDPGALRKLLRSLVGLGLATQLDTETYELTEEGGQLCADRPDSMRDAVLLSAAPELWRAWGDLATIVRTGEPSRQPVTGWTPLEWLLQDPEGSVKMHRLGGDQTRALAPGIAEACDVARFGTVADIGGGDGTLIAGILTATPGLHGILYDLPTAVATAPPTLTAAGVADRCDVLGGDFFTSVPSGADAYVLKYIVHDWNDDQVITILGHCRAVIPDSGRLFIVETVMPPIMTAGHPWADDDLGVLVGCGGAERTEDEYRVLFAAAGFTLTSVSDVLVGGEPSGVHAIEATPIA</sequence>
<dbReference type="InterPro" id="IPR036390">
    <property type="entry name" value="WH_DNA-bd_sf"/>
</dbReference>
<dbReference type="PANTHER" id="PTHR43712">
    <property type="entry name" value="PUTATIVE (AFU_ORTHOLOGUE AFUA_4G14580)-RELATED"/>
    <property type="match status" value="1"/>
</dbReference>
<dbReference type="PROSITE" id="PS51683">
    <property type="entry name" value="SAM_OMT_II"/>
    <property type="match status" value="1"/>
</dbReference>
<dbReference type="EMBL" id="QUNO01000006">
    <property type="protein sequence ID" value="REH46919.1"/>
    <property type="molecule type" value="Genomic_DNA"/>
</dbReference>
<dbReference type="GO" id="GO:0008171">
    <property type="term" value="F:O-methyltransferase activity"/>
    <property type="evidence" value="ECO:0007669"/>
    <property type="project" value="InterPro"/>
</dbReference>
<dbReference type="PIRSF" id="PIRSF005739">
    <property type="entry name" value="O-mtase"/>
    <property type="match status" value="1"/>
</dbReference>
<name>A0A3E0HKD3_9PSEU</name>
<dbReference type="OrthoDB" id="3804952at2"/>
<evidence type="ECO:0000256" key="1">
    <source>
        <dbReference type="ARBA" id="ARBA00022603"/>
    </source>
</evidence>
<dbReference type="InterPro" id="IPR012967">
    <property type="entry name" value="COMT_dimerisation"/>
</dbReference>
<dbReference type="GO" id="GO:0032259">
    <property type="term" value="P:methylation"/>
    <property type="evidence" value="ECO:0007669"/>
    <property type="project" value="UniProtKB-KW"/>
</dbReference>
<dbReference type="InterPro" id="IPR016461">
    <property type="entry name" value="COMT-like"/>
</dbReference>
<dbReference type="InterPro" id="IPR029063">
    <property type="entry name" value="SAM-dependent_MTases_sf"/>
</dbReference>
<feature type="domain" description="O-methyltransferase C-terminal" evidence="5">
    <location>
        <begin position="106"/>
        <end position="313"/>
    </location>
</feature>
<evidence type="ECO:0000259" key="5">
    <source>
        <dbReference type="Pfam" id="PF00891"/>
    </source>
</evidence>
<dbReference type="SUPFAM" id="SSF46785">
    <property type="entry name" value="Winged helix' DNA-binding domain"/>
    <property type="match status" value="1"/>
</dbReference>
<feature type="domain" description="O-methyltransferase dimerisation" evidence="6">
    <location>
        <begin position="8"/>
        <end position="77"/>
    </location>
</feature>
<dbReference type="RefSeq" id="WP_116175603.1">
    <property type="nucleotide sequence ID" value="NZ_CP144375.1"/>
</dbReference>
<evidence type="ECO:0000256" key="2">
    <source>
        <dbReference type="ARBA" id="ARBA00022679"/>
    </source>
</evidence>
<dbReference type="Pfam" id="PF08100">
    <property type="entry name" value="Dimerisation"/>
    <property type="match status" value="1"/>
</dbReference>
<dbReference type="Gene3D" id="3.40.50.150">
    <property type="entry name" value="Vaccinia Virus protein VP39"/>
    <property type="match status" value="1"/>
</dbReference>
<keyword evidence="8" id="KW-1185">Reference proteome</keyword>
<dbReference type="AlphaFoldDB" id="A0A3E0HKD3"/>
<accession>A0A3E0HKD3</accession>
<proteinExistence type="predicted"/>
<dbReference type="Pfam" id="PF00891">
    <property type="entry name" value="Methyltransf_2"/>
    <property type="match status" value="1"/>
</dbReference>
<dbReference type="PANTHER" id="PTHR43712:SF2">
    <property type="entry name" value="O-METHYLTRANSFERASE CICE"/>
    <property type="match status" value="1"/>
</dbReference>
<evidence type="ECO:0000256" key="3">
    <source>
        <dbReference type="ARBA" id="ARBA00022691"/>
    </source>
</evidence>
<keyword evidence="3" id="KW-0949">S-adenosyl-L-methionine</keyword>
<feature type="active site" description="Proton acceptor" evidence="4">
    <location>
        <position position="242"/>
    </location>
</feature>
<dbReference type="InterPro" id="IPR001077">
    <property type="entry name" value="COMT_C"/>
</dbReference>
<dbReference type="Proteomes" id="UP000256269">
    <property type="component" value="Unassembled WGS sequence"/>
</dbReference>
<dbReference type="GO" id="GO:0046983">
    <property type="term" value="F:protein dimerization activity"/>
    <property type="evidence" value="ECO:0007669"/>
    <property type="project" value="InterPro"/>
</dbReference>
<keyword evidence="2 7" id="KW-0808">Transferase</keyword>
<dbReference type="SUPFAM" id="SSF53335">
    <property type="entry name" value="S-adenosyl-L-methionine-dependent methyltransferases"/>
    <property type="match status" value="1"/>
</dbReference>
<evidence type="ECO:0000313" key="8">
    <source>
        <dbReference type="Proteomes" id="UP000256269"/>
    </source>
</evidence>
<dbReference type="InterPro" id="IPR036388">
    <property type="entry name" value="WH-like_DNA-bd_sf"/>
</dbReference>
<organism evidence="7 8">
    <name type="scientific">Kutzneria buriramensis</name>
    <dbReference type="NCBI Taxonomy" id="1045776"/>
    <lineage>
        <taxon>Bacteria</taxon>
        <taxon>Bacillati</taxon>
        <taxon>Actinomycetota</taxon>
        <taxon>Actinomycetes</taxon>
        <taxon>Pseudonocardiales</taxon>
        <taxon>Pseudonocardiaceae</taxon>
        <taxon>Kutzneria</taxon>
    </lineage>
</organism>
<evidence type="ECO:0000313" key="7">
    <source>
        <dbReference type="EMBL" id="REH46919.1"/>
    </source>
</evidence>
<dbReference type="Gene3D" id="1.10.10.10">
    <property type="entry name" value="Winged helix-like DNA-binding domain superfamily/Winged helix DNA-binding domain"/>
    <property type="match status" value="1"/>
</dbReference>
<gene>
    <name evidence="7" type="ORF">BCF44_10683</name>
</gene>
<comment type="caution">
    <text evidence="7">The sequence shown here is derived from an EMBL/GenBank/DDBJ whole genome shotgun (WGS) entry which is preliminary data.</text>
</comment>
<dbReference type="Gene3D" id="1.10.287.1350">
    <property type="match status" value="1"/>
</dbReference>
<reference evidence="7 8" key="1">
    <citation type="submission" date="2018-08" db="EMBL/GenBank/DDBJ databases">
        <title>Genomic Encyclopedia of Archaeal and Bacterial Type Strains, Phase II (KMG-II): from individual species to whole genera.</title>
        <authorList>
            <person name="Goeker M."/>
        </authorList>
    </citation>
    <scope>NUCLEOTIDE SEQUENCE [LARGE SCALE GENOMIC DNA]</scope>
    <source>
        <strain evidence="7 8">DSM 45791</strain>
    </source>
</reference>
<evidence type="ECO:0000256" key="4">
    <source>
        <dbReference type="PIRSR" id="PIRSR005739-1"/>
    </source>
</evidence>
<protein>
    <submittedName>
        <fullName evidence="7">Methyltransferase family protein</fullName>
    </submittedName>
</protein>
<keyword evidence="1 7" id="KW-0489">Methyltransferase</keyword>
<evidence type="ECO:0000259" key="6">
    <source>
        <dbReference type="Pfam" id="PF08100"/>
    </source>
</evidence>